<proteinExistence type="predicted"/>
<dbReference type="EMBL" id="FPBP01000002">
    <property type="protein sequence ID" value="SFU44165.1"/>
    <property type="molecule type" value="Genomic_DNA"/>
</dbReference>
<feature type="chain" id="PRO_5011556342" evidence="1">
    <location>
        <begin position="26"/>
        <end position="155"/>
    </location>
</feature>
<dbReference type="Gene3D" id="3.30.310.70">
    <property type="entry name" value="TT1751-like domain"/>
    <property type="match status" value="1"/>
</dbReference>
<dbReference type="Proteomes" id="UP000198693">
    <property type="component" value="Unassembled WGS sequence"/>
</dbReference>
<reference evidence="4" key="1">
    <citation type="submission" date="2016-10" db="EMBL/GenBank/DDBJ databases">
        <authorList>
            <person name="Varghese N."/>
            <person name="Submissions S."/>
        </authorList>
    </citation>
    <scope>NUCLEOTIDE SEQUENCE [LARGE SCALE GENOMIC DNA]</scope>
    <source>
        <strain evidence="4">CGMCC 1.6981</strain>
    </source>
</reference>
<keyword evidence="4" id="KW-1185">Reference proteome</keyword>
<dbReference type="InterPro" id="IPR005180">
    <property type="entry name" value="DUF302"/>
</dbReference>
<evidence type="ECO:0000259" key="2">
    <source>
        <dbReference type="Pfam" id="PF03625"/>
    </source>
</evidence>
<dbReference type="CDD" id="cd14797">
    <property type="entry name" value="DUF302"/>
    <property type="match status" value="1"/>
</dbReference>
<accession>A0A1I7G6U2</accession>
<dbReference type="InterPro" id="IPR035923">
    <property type="entry name" value="TT1751-like_sf"/>
</dbReference>
<feature type="domain" description="DUF302" evidence="2">
    <location>
        <begin position="61"/>
        <end position="122"/>
    </location>
</feature>
<dbReference type="Pfam" id="PF03625">
    <property type="entry name" value="DUF302"/>
    <property type="match status" value="1"/>
</dbReference>
<dbReference type="PANTHER" id="PTHR38342:SF2">
    <property type="entry name" value="INNER MEMBRANE OR EXPORTED"/>
    <property type="match status" value="1"/>
</dbReference>
<dbReference type="SUPFAM" id="SSF103247">
    <property type="entry name" value="TT1751-like"/>
    <property type="match status" value="1"/>
</dbReference>
<name>A0A1I7G6U2_9GAMM</name>
<organism evidence="3 4">
    <name type="scientific">Halomonas korlensis</name>
    <dbReference type="NCBI Taxonomy" id="463301"/>
    <lineage>
        <taxon>Bacteria</taxon>
        <taxon>Pseudomonadati</taxon>
        <taxon>Pseudomonadota</taxon>
        <taxon>Gammaproteobacteria</taxon>
        <taxon>Oceanospirillales</taxon>
        <taxon>Halomonadaceae</taxon>
        <taxon>Halomonas</taxon>
    </lineage>
</organism>
<evidence type="ECO:0000256" key="1">
    <source>
        <dbReference type="SAM" id="SignalP"/>
    </source>
</evidence>
<protein>
    <submittedName>
        <fullName evidence="3">Uncharacterized conserved protein, DUF302 family</fullName>
    </submittedName>
</protein>
<dbReference type="PANTHER" id="PTHR38342">
    <property type="entry name" value="SLR5037 PROTEIN"/>
    <property type="match status" value="1"/>
</dbReference>
<keyword evidence="1" id="KW-0732">Signal</keyword>
<evidence type="ECO:0000313" key="3">
    <source>
        <dbReference type="EMBL" id="SFU44165.1"/>
    </source>
</evidence>
<feature type="signal peptide" evidence="1">
    <location>
        <begin position="1"/>
        <end position="25"/>
    </location>
</feature>
<gene>
    <name evidence="3" type="ORF">SAMN04487955_102300</name>
</gene>
<evidence type="ECO:0000313" key="4">
    <source>
        <dbReference type="Proteomes" id="UP000198693"/>
    </source>
</evidence>
<dbReference type="STRING" id="463301.SAMN04487955_102300"/>
<dbReference type="OrthoDB" id="9799367at2"/>
<sequence length="155" mass="16884">MHRFRLLVSTLAIGTLLAVPQALFAQSSGIESRTSQHDIDQVDERLRTALDYRGMILVTVIDHAANAGKVDLSLPSTRTFVFGNPEVGTPMMQCQGSLALDLPQKMVIRETDEGTRLEWNHPDYLAERHGLGDCDLPLDKVAGALESIATEAAGD</sequence>
<dbReference type="RefSeq" id="WP_089793220.1">
    <property type="nucleotide sequence ID" value="NZ_FPBP01000002.1"/>
</dbReference>
<dbReference type="AlphaFoldDB" id="A0A1I7G6U2"/>